<evidence type="ECO:0000256" key="11">
    <source>
        <dbReference type="ARBA" id="ARBA00023136"/>
    </source>
</evidence>
<feature type="transmembrane region" description="Helical" evidence="13">
    <location>
        <begin position="182"/>
        <end position="206"/>
    </location>
</feature>
<dbReference type="PANTHER" id="PTHR32024">
    <property type="entry name" value="TRK SYSTEM POTASSIUM UPTAKE PROTEIN TRKG-RELATED"/>
    <property type="match status" value="1"/>
</dbReference>
<keyword evidence="3" id="KW-0813">Transport</keyword>
<comment type="subcellular location">
    <subcellularLocation>
        <location evidence="1">Cell inner membrane</location>
        <topology evidence="1">Multi-pass membrane protein</topology>
    </subcellularLocation>
</comment>
<dbReference type="Proteomes" id="UP000179284">
    <property type="component" value="Chromosome I"/>
</dbReference>
<feature type="transmembrane region" description="Helical" evidence="13">
    <location>
        <begin position="37"/>
        <end position="57"/>
    </location>
</feature>
<keyword evidence="11 13" id="KW-0472">Membrane</keyword>
<keyword evidence="9 13" id="KW-1133">Transmembrane helix</keyword>
<keyword evidence="7 13" id="KW-0812">Transmembrane</keyword>
<comment type="similarity">
    <text evidence="2">Belongs to the TrkH potassium transport family.</text>
</comment>
<keyword evidence="10" id="KW-0406">Ion transport</keyword>
<evidence type="ECO:0000256" key="8">
    <source>
        <dbReference type="ARBA" id="ARBA00022958"/>
    </source>
</evidence>
<evidence type="ECO:0000256" key="6">
    <source>
        <dbReference type="ARBA" id="ARBA00022538"/>
    </source>
</evidence>
<dbReference type="AlphaFoldDB" id="A0A1D9P3R7"/>
<gene>
    <name evidence="14" type="ORF">bhn_I2136</name>
</gene>
<evidence type="ECO:0000256" key="10">
    <source>
        <dbReference type="ARBA" id="ARBA00023065"/>
    </source>
</evidence>
<feature type="transmembrane region" description="Helical" evidence="13">
    <location>
        <begin position="12"/>
        <end position="31"/>
    </location>
</feature>
<evidence type="ECO:0000256" key="1">
    <source>
        <dbReference type="ARBA" id="ARBA00004429"/>
    </source>
</evidence>
<evidence type="ECO:0000313" key="14">
    <source>
        <dbReference type="EMBL" id="AOZ97169.1"/>
    </source>
</evidence>
<evidence type="ECO:0000256" key="13">
    <source>
        <dbReference type="SAM" id="Phobius"/>
    </source>
</evidence>
<feature type="transmembrane region" description="Helical" evidence="13">
    <location>
        <begin position="332"/>
        <end position="350"/>
    </location>
</feature>
<keyword evidence="6" id="KW-0633">Potassium transport</keyword>
<feature type="transmembrane region" description="Helical" evidence="13">
    <location>
        <begin position="69"/>
        <end position="90"/>
    </location>
</feature>
<dbReference type="GO" id="GO:0046872">
    <property type="term" value="F:metal ion binding"/>
    <property type="evidence" value="ECO:0007669"/>
    <property type="project" value="UniProtKB-KW"/>
</dbReference>
<feature type="binding site" evidence="12">
    <location>
        <position position="111"/>
    </location>
    <ligand>
        <name>K(+)</name>
        <dbReference type="ChEBI" id="CHEBI:29103"/>
    </ligand>
</feature>
<evidence type="ECO:0000256" key="12">
    <source>
        <dbReference type="PIRSR" id="PIRSR006247-1"/>
    </source>
</evidence>
<protein>
    <submittedName>
        <fullName evidence="14">Potassium uptake protein TrkH family</fullName>
    </submittedName>
</protein>
<dbReference type="InterPro" id="IPR003445">
    <property type="entry name" value="Cat_transpt"/>
</dbReference>
<name>A0A1D9P3R7_9FIRM</name>
<proteinExistence type="inferred from homology"/>
<evidence type="ECO:0000256" key="9">
    <source>
        <dbReference type="ARBA" id="ARBA00022989"/>
    </source>
</evidence>
<dbReference type="Pfam" id="PF02386">
    <property type="entry name" value="TrkH"/>
    <property type="match status" value="1"/>
</dbReference>
<dbReference type="OrthoDB" id="9810952at2"/>
<evidence type="ECO:0000256" key="4">
    <source>
        <dbReference type="ARBA" id="ARBA00022475"/>
    </source>
</evidence>
<keyword evidence="8 12" id="KW-0630">Potassium</keyword>
<accession>A0A1D9P3R7</accession>
<dbReference type="PANTHER" id="PTHR32024:SF2">
    <property type="entry name" value="TRK SYSTEM POTASSIUM UPTAKE PROTEIN TRKG-RELATED"/>
    <property type="match status" value="1"/>
</dbReference>
<evidence type="ECO:0000313" key="15">
    <source>
        <dbReference type="Proteomes" id="UP000179284"/>
    </source>
</evidence>
<feature type="binding site" evidence="12">
    <location>
        <position position="315"/>
    </location>
    <ligand>
        <name>K(+)</name>
        <dbReference type="ChEBI" id="CHEBI:29103"/>
    </ligand>
</feature>
<dbReference type="KEGG" id="bhu:bhn_I2136"/>
<organism evidence="14 15">
    <name type="scientific">Butyrivibrio hungatei</name>
    <dbReference type="NCBI Taxonomy" id="185008"/>
    <lineage>
        <taxon>Bacteria</taxon>
        <taxon>Bacillati</taxon>
        <taxon>Bacillota</taxon>
        <taxon>Clostridia</taxon>
        <taxon>Lachnospirales</taxon>
        <taxon>Lachnospiraceae</taxon>
        <taxon>Butyrivibrio</taxon>
    </lineage>
</organism>
<dbReference type="PIRSF" id="PIRSF006247">
    <property type="entry name" value="TrkH"/>
    <property type="match status" value="1"/>
</dbReference>
<feature type="binding site" evidence="12">
    <location>
        <position position="314"/>
    </location>
    <ligand>
        <name>K(+)</name>
        <dbReference type="ChEBI" id="CHEBI:29103"/>
    </ligand>
</feature>
<evidence type="ECO:0000256" key="2">
    <source>
        <dbReference type="ARBA" id="ARBA00009137"/>
    </source>
</evidence>
<feature type="transmembrane region" description="Helical" evidence="13">
    <location>
        <begin position="393"/>
        <end position="413"/>
    </location>
</feature>
<feature type="binding site" evidence="12">
    <location>
        <position position="431"/>
    </location>
    <ligand>
        <name>K(+)</name>
        <dbReference type="ChEBI" id="CHEBI:29103"/>
    </ligand>
</feature>
<evidence type="ECO:0000256" key="7">
    <source>
        <dbReference type="ARBA" id="ARBA00022692"/>
    </source>
</evidence>
<feature type="binding site" evidence="12">
    <location>
        <position position="110"/>
    </location>
    <ligand>
        <name>K(+)</name>
        <dbReference type="ChEBI" id="CHEBI:29103"/>
    </ligand>
</feature>
<dbReference type="EMBL" id="CP017831">
    <property type="protein sequence ID" value="AOZ97169.1"/>
    <property type="molecule type" value="Genomic_DNA"/>
</dbReference>
<dbReference type="GO" id="GO:0015379">
    <property type="term" value="F:potassium:chloride symporter activity"/>
    <property type="evidence" value="ECO:0007669"/>
    <property type="project" value="InterPro"/>
</dbReference>
<feature type="transmembrane region" description="Helical" evidence="13">
    <location>
        <begin position="237"/>
        <end position="258"/>
    </location>
</feature>
<dbReference type="RefSeq" id="WP_071176790.1">
    <property type="nucleotide sequence ID" value="NZ_CP017831.1"/>
</dbReference>
<keyword evidence="15" id="KW-1185">Reference proteome</keyword>
<feature type="transmembrane region" description="Helical" evidence="13">
    <location>
        <begin position="132"/>
        <end position="152"/>
    </location>
</feature>
<dbReference type="InterPro" id="IPR004772">
    <property type="entry name" value="TrkH"/>
</dbReference>
<evidence type="ECO:0000256" key="5">
    <source>
        <dbReference type="ARBA" id="ARBA00022519"/>
    </source>
</evidence>
<evidence type="ECO:0000256" key="3">
    <source>
        <dbReference type="ARBA" id="ARBA00022448"/>
    </source>
</evidence>
<keyword evidence="5" id="KW-0997">Cell inner membrane</keyword>
<sequence>MNYSMVRYILFRIIRVMGCLLMLPFLVALVYREYDSAESFFLLIVVTLIIGIVGSHIKPKSKVIYAKEGFIITALAWILMSLLGAVPFVMTGTIPNYIDALFETISGFTTTGGSILTSMDGIEKSVQFWRTFTHWIGGMGVLVFLLAVVPMADGYSMHLMRAESPGPVVGKIVPKVKDTAKILYLIYLGITLAEIICLFISGLPIYDAVTISFSTVGTGGFAVNNAGIGGYSTISQAIIIVFMALCGVNFTVYYFLLNRKPKEAFAIDEVKYYFGVMFIAAAIISLNIYRAGVLDSAGLSFHHALFAVTSVMTTTGFGTLDFDKWPMLSKMILCILSLVGACAGSTGGGFKFSRAIIVVRNARNELNYLVHPKAVKRVYMDGHTVEGTTVKSVSAYLGLYVVTFIASTLVVALDNFDFQTTVTSVAATLNNIGPGLGMVGPMGNYSEFSYLSKIVLMFDMLAGRLELLPIYIMIKPKTWSK</sequence>
<feature type="transmembrane region" description="Helical" evidence="13">
    <location>
        <begin position="270"/>
        <end position="289"/>
    </location>
</feature>
<keyword evidence="4" id="KW-1003">Cell membrane</keyword>
<feature type="transmembrane region" description="Helical" evidence="13">
    <location>
        <begin position="301"/>
        <end position="320"/>
    </location>
</feature>
<feature type="binding site" evidence="12">
    <location>
        <position position="219"/>
    </location>
    <ligand>
        <name>K(+)</name>
        <dbReference type="ChEBI" id="CHEBI:29103"/>
    </ligand>
</feature>
<dbReference type="GO" id="GO:0005886">
    <property type="term" value="C:plasma membrane"/>
    <property type="evidence" value="ECO:0007669"/>
    <property type="project" value="UniProtKB-SubCell"/>
</dbReference>
<keyword evidence="12" id="KW-0479">Metal-binding</keyword>
<reference evidence="15" key="1">
    <citation type="submission" date="2016-10" db="EMBL/GenBank/DDBJ databases">
        <title>The complete genome sequence of the rumen bacterium Butyrivibrio hungatei MB2003.</title>
        <authorList>
            <person name="Palevich N."/>
            <person name="Kelly W.J."/>
            <person name="Leahy S.C."/>
            <person name="Altermann E."/>
            <person name="Rakonjac J."/>
            <person name="Attwood G.T."/>
        </authorList>
    </citation>
    <scope>NUCLEOTIDE SEQUENCE [LARGE SCALE GENOMIC DNA]</scope>
    <source>
        <strain evidence="15">MB2003</strain>
    </source>
</reference>